<dbReference type="InterPro" id="IPR019734">
    <property type="entry name" value="TPR_rpt"/>
</dbReference>
<dbReference type="EMBL" id="FZQP02000670">
    <property type="protein sequence ID" value="VVC89907.1"/>
    <property type="molecule type" value="Genomic_DNA"/>
</dbReference>
<dbReference type="SUPFAM" id="SSF48452">
    <property type="entry name" value="TPR-like"/>
    <property type="match status" value="1"/>
</dbReference>
<reference evidence="1 2" key="1">
    <citation type="submission" date="2017-07" db="EMBL/GenBank/DDBJ databases">
        <authorList>
            <person name="Talla V."/>
            <person name="Backstrom N."/>
        </authorList>
    </citation>
    <scope>NUCLEOTIDE SEQUENCE [LARGE SCALE GENOMIC DNA]</scope>
</reference>
<sequence>MEIEYRLINLYKTKQYDACLKLYETALHDKNVTSNNKLMEFIRMRIMTIQAKLAGNGYEEVEYYNPQSNELSDTGVAKTPRPGTSFQREIKTALNEKIPTTATLRTASYTASRARTSSSVLSTAARFSRAATALADGSSFNHNVPVSLRFLSKDDKSFVPAAKTLFEYVYYCECNVRKKMDDKSDWWWNYSLARCYSALGLQRNTEECLRQALKQNKHIAIYLRLIAMYVGLNQPLSALDVCKQGLSVFHDYTSLLLEQARIHEMMGNMAVAVKYYRMVAIENPTNIEAIANIAMYNFYNDQPEIALRYYSQWDLIVPCFNQALFYSTNSETRSNIWFNIAHVALAVGDLTLARRCLQASLAISEHGPAQRALFALDLRLRRL</sequence>
<organism evidence="1 2">
    <name type="scientific">Leptidea sinapis</name>
    <dbReference type="NCBI Taxonomy" id="189913"/>
    <lineage>
        <taxon>Eukaryota</taxon>
        <taxon>Metazoa</taxon>
        <taxon>Ecdysozoa</taxon>
        <taxon>Arthropoda</taxon>
        <taxon>Hexapoda</taxon>
        <taxon>Insecta</taxon>
        <taxon>Pterygota</taxon>
        <taxon>Neoptera</taxon>
        <taxon>Endopterygota</taxon>
        <taxon>Lepidoptera</taxon>
        <taxon>Glossata</taxon>
        <taxon>Ditrysia</taxon>
        <taxon>Papilionoidea</taxon>
        <taxon>Pieridae</taxon>
        <taxon>Dismorphiinae</taxon>
        <taxon>Leptidea</taxon>
    </lineage>
</organism>
<dbReference type="GO" id="GO:1905515">
    <property type="term" value="P:non-motile cilium assembly"/>
    <property type="evidence" value="ECO:0007669"/>
    <property type="project" value="InterPro"/>
</dbReference>
<dbReference type="PANTHER" id="PTHR44177">
    <property type="entry name" value="TETRATRICOPEPTIDE REPEAT PROTEIN 8"/>
    <property type="match status" value="1"/>
</dbReference>
<gene>
    <name evidence="1" type="ORF">LSINAPIS_LOCUS2939</name>
</gene>
<evidence type="ECO:0000313" key="2">
    <source>
        <dbReference type="Proteomes" id="UP000324832"/>
    </source>
</evidence>
<dbReference type="AlphaFoldDB" id="A0A5E4PV31"/>
<dbReference type="InterPro" id="IPR011990">
    <property type="entry name" value="TPR-like_helical_dom_sf"/>
</dbReference>
<proteinExistence type="predicted"/>
<dbReference type="GO" id="GO:0036064">
    <property type="term" value="C:ciliary basal body"/>
    <property type="evidence" value="ECO:0007669"/>
    <property type="project" value="TreeGrafter"/>
</dbReference>
<dbReference type="Proteomes" id="UP000324832">
    <property type="component" value="Unassembled WGS sequence"/>
</dbReference>
<keyword evidence="2" id="KW-1185">Reference proteome</keyword>
<dbReference type="PANTHER" id="PTHR44177:SF1">
    <property type="entry name" value="TETRATRICOPEPTIDE REPEAT PROTEIN 8"/>
    <property type="match status" value="1"/>
</dbReference>
<dbReference type="InterPro" id="IPR028796">
    <property type="entry name" value="BBS8"/>
</dbReference>
<dbReference type="GO" id="GO:0034464">
    <property type="term" value="C:BBSome"/>
    <property type="evidence" value="ECO:0007669"/>
    <property type="project" value="InterPro"/>
</dbReference>
<evidence type="ECO:0000313" key="1">
    <source>
        <dbReference type="EMBL" id="VVC89907.1"/>
    </source>
</evidence>
<protein>
    <submittedName>
        <fullName evidence="1">Uncharacterized protein</fullName>
    </submittedName>
</protein>
<dbReference type="GO" id="GO:0097730">
    <property type="term" value="C:non-motile cilium"/>
    <property type="evidence" value="ECO:0007669"/>
    <property type="project" value="TreeGrafter"/>
</dbReference>
<dbReference type="Gene3D" id="1.25.40.10">
    <property type="entry name" value="Tetratricopeptide repeat domain"/>
    <property type="match status" value="1"/>
</dbReference>
<accession>A0A5E4PV31</accession>
<dbReference type="SMART" id="SM00028">
    <property type="entry name" value="TPR"/>
    <property type="match status" value="3"/>
</dbReference>
<name>A0A5E4PV31_9NEOP</name>